<evidence type="ECO:0000256" key="9">
    <source>
        <dbReference type="PIRSR" id="PIRSR601088-3"/>
    </source>
</evidence>
<sequence length="450" mass="48544">MKLTILGGGGFRVPLVYGALLHDAGAGRVEEVVLHDTAADRLDVMTAVLREQAGEARRAHGITPPTVRATTDLRDAVTDTDFVFSAIRVGGAEGRTCDERVALDLGLLGQETTGPGGIAYGLRTIPVVMEIAHTVAEVAPRAYVINFTNPAGMITQAMQTVLGDRVVGICDSPIGLGRRAAAALGLDPARTAFDYAGLNHLGWLRALRYEGRDVLPELLADPARLARTEEGRLFGHDWLEAIGAIPNEYVYYYDFTREAITSIRGSAQTRGEFLLDQQSAYYEAALADTDGAWRRWQEVRAEREETYMAEARAEGEERDMTDVGAEGYEQVALSLMHAISRGDRSVMILNVRNGTALPGLPADAVVEVPCAVDANGPRPLMTDPLTGRMLGLTAQVKHAEELTIEAALTGSRRRAVQAFASHPLVESVSLARLLLEGYCERIPGVAAALR</sequence>
<evidence type="ECO:0000256" key="3">
    <source>
        <dbReference type="ARBA" id="ARBA00022801"/>
    </source>
</evidence>
<dbReference type="InterPro" id="IPR015955">
    <property type="entry name" value="Lactate_DH/Glyco_Ohase_4_C"/>
</dbReference>
<feature type="active site" description="Proton donor" evidence="7">
    <location>
        <position position="171"/>
    </location>
</feature>
<feature type="binding site" evidence="8">
    <location>
        <position position="149"/>
    </location>
    <ligand>
        <name>substrate</name>
    </ligand>
</feature>
<dbReference type="eggNOG" id="COG1486">
    <property type="taxonomic scope" value="Bacteria"/>
</dbReference>
<dbReference type="SUPFAM" id="SSF56327">
    <property type="entry name" value="LDH C-terminal domain-like"/>
    <property type="match status" value="1"/>
</dbReference>
<comment type="cofactor">
    <cofactor evidence="11">
        <name>NAD(+)</name>
        <dbReference type="ChEBI" id="CHEBI:57540"/>
    </cofactor>
    <text evidence="11">Binds 1 NAD(+) per subunit.</text>
</comment>
<dbReference type="GO" id="GO:0004553">
    <property type="term" value="F:hydrolase activity, hydrolyzing O-glycosyl compounds"/>
    <property type="evidence" value="ECO:0007669"/>
    <property type="project" value="InterPro"/>
</dbReference>
<dbReference type="GO" id="GO:0005975">
    <property type="term" value="P:carbohydrate metabolic process"/>
    <property type="evidence" value="ECO:0007669"/>
    <property type="project" value="InterPro"/>
</dbReference>
<evidence type="ECO:0000256" key="6">
    <source>
        <dbReference type="ARBA" id="ARBA00023295"/>
    </source>
</evidence>
<dbReference type="SUPFAM" id="SSF51735">
    <property type="entry name" value="NAD(P)-binding Rossmann-fold domains"/>
    <property type="match status" value="1"/>
</dbReference>
<dbReference type="Gene3D" id="3.40.50.720">
    <property type="entry name" value="NAD(P)-binding Rossmann-like Domain"/>
    <property type="match status" value="1"/>
</dbReference>
<evidence type="ECO:0000313" key="13">
    <source>
        <dbReference type="EMBL" id="GAB49308.1"/>
    </source>
</evidence>
<dbReference type="PROSITE" id="PS01324">
    <property type="entry name" value="GLYCOSYL_HYDROL_F4"/>
    <property type="match status" value="1"/>
</dbReference>
<feature type="binding site" evidence="9">
    <location>
        <position position="170"/>
    </location>
    <ligand>
        <name>Mn(2+)</name>
        <dbReference type="ChEBI" id="CHEBI:29035"/>
    </ligand>
</feature>
<gene>
    <name evidence="13" type="ORF">MOPEL_099_01080</name>
</gene>
<evidence type="ECO:0000313" key="14">
    <source>
        <dbReference type="Proteomes" id="UP000004367"/>
    </source>
</evidence>
<keyword evidence="4 11" id="KW-0520">NAD</keyword>
<feature type="binding site" evidence="8">
    <location>
        <position position="95"/>
    </location>
    <ligand>
        <name>substrate</name>
    </ligand>
</feature>
<dbReference type="EMBL" id="BAFE01000076">
    <property type="protein sequence ID" value="GAB49308.1"/>
    <property type="molecule type" value="Genomic_DNA"/>
</dbReference>
<dbReference type="InterPro" id="IPR001088">
    <property type="entry name" value="Glyco_hydro_4"/>
</dbReference>
<dbReference type="OrthoDB" id="9767022at2"/>
<reference evidence="13 14" key="1">
    <citation type="submission" date="2012-02" db="EMBL/GenBank/DDBJ databases">
        <title>Whole genome shotgun sequence of Mobilicoccus pelagius NBRC 104925.</title>
        <authorList>
            <person name="Yoshida Y."/>
            <person name="Hosoyama A."/>
            <person name="Tsuchikane K."/>
            <person name="Katsumata H."/>
            <person name="Yamazaki S."/>
            <person name="Fujita N."/>
        </authorList>
    </citation>
    <scope>NUCLEOTIDE SEQUENCE [LARGE SCALE GENOMIC DNA]</scope>
    <source>
        <strain evidence="13 14">NBRC 104925</strain>
    </source>
</reference>
<dbReference type="GO" id="GO:0046872">
    <property type="term" value="F:metal ion binding"/>
    <property type="evidence" value="ECO:0007669"/>
    <property type="project" value="UniProtKB-KW"/>
</dbReference>
<keyword evidence="9" id="KW-0170">Cobalt</keyword>
<feature type="site" description="Increases basicity of active site Tyr" evidence="10">
    <location>
        <position position="111"/>
    </location>
</feature>
<feature type="domain" description="Glycosyl hydrolase family 4 C-terminal" evidence="12">
    <location>
        <begin position="195"/>
        <end position="425"/>
    </location>
</feature>
<dbReference type="CDD" id="cd05296">
    <property type="entry name" value="GH4_P_beta_glucosidase"/>
    <property type="match status" value="1"/>
</dbReference>
<dbReference type="Pfam" id="PF11975">
    <property type="entry name" value="Glyco_hydro_4C"/>
    <property type="match status" value="1"/>
</dbReference>
<feature type="active site" description="Proton acceptor" evidence="7">
    <location>
        <position position="249"/>
    </location>
</feature>
<evidence type="ECO:0000256" key="10">
    <source>
        <dbReference type="PIRSR" id="PIRSR601088-4"/>
    </source>
</evidence>
<dbReference type="PRINTS" id="PR00732">
    <property type="entry name" value="GLHYDRLASE4"/>
</dbReference>
<dbReference type="STRING" id="1089455.MOPEL_099_01080"/>
<evidence type="ECO:0000256" key="1">
    <source>
        <dbReference type="ARBA" id="ARBA00010141"/>
    </source>
</evidence>
<keyword evidence="14" id="KW-1185">Reference proteome</keyword>
<evidence type="ECO:0000256" key="4">
    <source>
        <dbReference type="ARBA" id="ARBA00023027"/>
    </source>
</evidence>
<keyword evidence="9" id="KW-0408">Iron</keyword>
<comment type="similarity">
    <text evidence="1 11">Belongs to the glycosyl hydrolase 4 family.</text>
</comment>
<evidence type="ECO:0000256" key="2">
    <source>
        <dbReference type="ARBA" id="ARBA00022723"/>
    </source>
</evidence>
<keyword evidence="9" id="KW-0533">Nickel</keyword>
<dbReference type="PANTHER" id="PTHR32092:SF5">
    <property type="entry name" value="6-PHOSPHO-BETA-GLUCOSIDASE"/>
    <property type="match status" value="1"/>
</dbReference>
<keyword evidence="5 9" id="KW-0464">Manganese</keyword>
<keyword evidence="6 11" id="KW-0326">Glycosidase</keyword>
<accession>H5UUA0</accession>
<keyword evidence="2 9" id="KW-0479">Metal-binding</keyword>
<dbReference type="GO" id="GO:0016616">
    <property type="term" value="F:oxidoreductase activity, acting on the CH-OH group of donors, NAD or NADP as acceptor"/>
    <property type="evidence" value="ECO:0007669"/>
    <property type="project" value="InterPro"/>
</dbReference>
<dbReference type="InterPro" id="IPR022616">
    <property type="entry name" value="Glyco_hydro_4_C"/>
</dbReference>
<protein>
    <submittedName>
        <fullName evidence="13">Putative glycosidase</fullName>
    </submittedName>
</protein>
<dbReference type="RefSeq" id="WP_009760578.1">
    <property type="nucleotide sequence ID" value="NZ_BAFE01000076.1"/>
</dbReference>
<evidence type="ECO:0000256" key="5">
    <source>
        <dbReference type="ARBA" id="ARBA00023211"/>
    </source>
</evidence>
<evidence type="ECO:0000256" key="7">
    <source>
        <dbReference type="PIRSR" id="PIRSR601088-1"/>
    </source>
</evidence>
<proteinExistence type="inferred from homology"/>
<dbReference type="InterPro" id="IPR019802">
    <property type="entry name" value="GlycHydrolase_4_CS"/>
</dbReference>
<feature type="binding site" evidence="9">
    <location>
        <position position="200"/>
    </location>
    <ligand>
        <name>Mn(2+)</name>
        <dbReference type="ChEBI" id="CHEBI:29035"/>
    </ligand>
</feature>
<dbReference type="Proteomes" id="UP000004367">
    <property type="component" value="Unassembled WGS sequence"/>
</dbReference>
<comment type="caution">
    <text evidence="13">The sequence shown here is derived from an EMBL/GenBank/DDBJ whole genome shotgun (WGS) entry which is preliminary data.</text>
</comment>
<evidence type="ECO:0000256" key="8">
    <source>
        <dbReference type="PIRSR" id="PIRSR601088-2"/>
    </source>
</evidence>
<evidence type="ECO:0000259" key="12">
    <source>
        <dbReference type="Pfam" id="PF11975"/>
    </source>
</evidence>
<keyword evidence="3 11" id="KW-0378">Hydrolase</keyword>
<organism evidence="13 14">
    <name type="scientific">Mobilicoccus pelagius NBRC 104925</name>
    <dbReference type="NCBI Taxonomy" id="1089455"/>
    <lineage>
        <taxon>Bacteria</taxon>
        <taxon>Bacillati</taxon>
        <taxon>Actinomycetota</taxon>
        <taxon>Actinomycetes</taxon>
        <taxon>Micrococcales</taxon>
        <taxon>Dermatophilaceae</taxon>
        <taxon>Mobilicoccus</taxon>
    </lineage>
</organism>
<name>H5UUA0_9MICO</name>
<dbReference type="Gene3D" id="3.90.110.10">
    <property type="entry name" value="Lactate dehydrogenase/glycoside hydrolase, family 4, C-terminal"/>
    <property type="match status" value="1"/>
</dbReference>
<dbReference type="Pfam" id="PF02056">
    <property type="entry name" value="Glyco_hydro_4"/>
    <property type="match status" value="1"/>
</dbReference>
<dbReference type="PANTHER" id="PTHR32092">
    <property type="entry name" value="6-PHOSPHO-BETA-GLUCOSIDASE-RELATED"/>
    <property type="match status" value="1"/>
</dbReference>
<dbReference type="InterPro" id="IPR036291">
    <property type="entry name" value="NAD(P)-bd_dom_sf"/>
</dbReference>
<dbReference type="AlphaFoldDB" id="H5UUA0"/>
<evidence type="ECO:0000256" key="11">
    <source>
        <dbReference type="RuleBase" id="RU361152"/>
    </source>
</evidence>